<accession>A0A072VGK2</accession>
<reference evidence="1 3" key="1">
    <citation type="journal article" date="2011" name="Nature">
        <title>The Medicago genome provides insight into the evolution of rhizobial symbioses.</title>
        <authorList>
            <person name="Young N.D."/>
            <person name="Debelle F."/>
            <person name="Oldroyd G.E."/>
            <person name="Geurts R."/>
            <person name="Cannon S.B."/>
            <person name="Udvardi M.K."/>
            <person name="Benedito V.A."/>
            <person name="Mayer K.F."/>
            <person name="Gouzy J."/>
            <person name="Schoof H."/>
            <person name="Van de Peer Y."/>
            <person name="Proost S."/>
            <person name="Cook D.R."/>
            <person name="Meyers B.C."/>
            <person name="Spannagl M."/>
            <person name="Cheung F."/>
            <person name="De Mita S."/>
            <person name="Krishnakumar V."/>
            <person name="Gundlach H."/>
            <person name="Zhou S."/>
            <person name="Mudge J."/>
            <person name="Bharti A.K."/>
            <person name="Murray J.D."/>
            <person name="Naoumkina M.A."/>
            <person name="Rosen B."/>
            <person name="Silverstein K.A."/>
            <person name="Tang H."/>
            <person name="Rombauts S."/>
            <person name="Zhao P.X."/>
            <person name="Zhou P."/>
            <person name="Barbe V."/>
            <person name="Bardou P."/>
            <person name="Bechner M."/>
            <person name="Bellec A."/>
            <person name="Berger A."/>
            <person name="Berges H."/>
            <person name="Bidwell S."/>
            <person name="Bisseling T."/>
            <person name="Choisne N."/>
            <person name="Couloux A."/>
            <person name="Denny R."/>
            <person name="Deshpande S."/>
            <person name="Dai X."/>
            <person name="Doyle J.J."/>
            <person name="Dudez A.M."/>
            <person name="Farmer A.D."/>
            <person name="Fouteau S."/>
            <person name="Franken C."/>
            <person name="Gibelin C."/>
            <person name="Gish J."/>
            <person name="Goldstein S."/>
            <person name="Gonzalez A.J."/>
            <person name="Green P.J."/>
            <person name="Hallab A."/>
            <person name="Hartog M."/>
            <person name="Hua A."/>
            <person name="Humphray S.J."/>
            <person name="Jeong D.H."/>
            <person name="Jing Y."/>
            <person name="Jocker A."/>
            <person name="Kenton S.M."/>
            <person name="Kim D.J."/>
            <person name="Klee K."/>
            <person name="Lai H."/>
            <person name="Lang C."/>
            <person name="Lin S."/>
            <person name="Macmil S.L."/>
            <person name="Magdelenat G."/>
            <person name="Matthews L."/>
            <person name="McCorrison J."/>
            <person name="Monaghan E.L."/>
            <person name="Mun J.H."/>
            <person name="Najar F.Z."/>
            <person name="Nicholson C."/>
            <person name="Noirot C."/>
            <person name="O'Bleness M."/>
            <person name="Paule C.R."/>
            <person name="Poulain J."/>
            <person name="Prion F."/>
            <person name="Qin B."/>
            <person name="Qu C."/>
            <person name="Retzel E.F."/>
            <person name="Riddle C."/>
            <person name="Sallet E."/>
            <person name="Samain S."/>
            <person name="Samson N."/>
            <person name="Sanders I."/>
            <person name="Saurat O."/>
            <person name="Scarpelli C."/>
            <person name="Schiex T."/>
            <person name="Segurens B."/>
            <person name="Severin A.J."/>
            <person name="Sherrier D.J."/>
            <person name="Shi R."/>
            <person name="Sims S."/>
            <person name="Singer S.R."/>
            <person name="Sinharoy S."/>
            <person name="Sterck L."/>
            <person name="Viollet A."/>
            <person name="Wang B.B."/>
            <person name="Wang K."/>
            <person name="Wang M."/>
            <person name="Wang X."/>
            <person name="Warfsmann J."/>
            <person name="Weissenbach J."/>
            <person name="White D.D."/>
            <person name="White J.D."/>
            <person name="Wiley G.B."/>
            <person name="Wincker P."/>
            <person name="Xing Y."/>
            <person name="Yang L."/>
            <person name="Yao Z."/>
            <person name="Ying F."/>
            <person name="Zhai J."/>
            <person name="Zhou L."/>
            <person name="Zuber A."/>
            <person name="Denarie J."/>
            <person name="Dixon R.A."/>
            <person name="May G.D."/>
            <person name="Schwartz D.C."/>
            <person name="Rogers J."/>
            <person name="Quetier F."/>
            <person name="Town C.D."/>
            <person name="Roe B.A."/>
        </authorList>
    </citation>
    <scope>NUCLEOTIDE SEQUENCE [LARGE SCALE GENOMIC DNA]</scope>
    <source>
        <strain evidence="1">A17</strain>
        <strain evidence="2 3">cv. Jemalong A17</strain>
    </source>
</reference>
<dbReference type="AlphaFoldDB" id="A0A072VGK2"/>
<dbReference type="HOGENOM" id="CLU_1386019_0_0_1"/>
<proteinExistence type="predicted"/>
<keyword evidence="3" id="KW-1185">Reference proteome</keyword>
<evidence type="ECO:0000313" key="1">
    <source>
        <dbReference type="EMBL" id="KEH41179.1"/>
    </source>
</evidence>
<dbReference type="Proteomes" id="UP000002051">
    <property type="component" value="Unassembled WGS sequence"/>
</dbReference>
<sequence>MNGFGSWEVKKRSRCDGRIDKVTTLFEDCSKDYFLGFGGSIVLASGLRVSVYVQLFRGITHQDDTSCIGGGGCSETAAHLILHCDVFGSVWHYVYRWVGISFIAPATVGDHFQHFGQLAGLSRSANSFLTVIWHACVWVIWKERNNKIFQQKSLTSDRLSERVKIMSFNWLKANMPSFAFSYNDWGQHPYYAWGVLV</sequence>
<name>A0A072VGK2_MEDTR</name>
<organism evidence="1 3">
    <name type="scientific">Medicago truncatula</name>
    <name type="common">Barrel medic</name>
    <name type="synonym">Medicago tribuloides</name>
    <dbReference type="NCBI Taxonomy" id="3880"/>
    <lineage>
        <taxon>Eukaryota</taxon>
        <taxon>Viridiplantae</taxon>
        <taxon>Streptophyta</taxon>
        <taxon>Embryophyta</taxon>
        <taxon>Tracheophyta</taxon>
        <taxon>Spermatophyta</taxon>
        <taxon>Magnoliopsida</taxon>
        <taxon>eudicotyledons</taxon>
        <taxon>Gunneridae</taxon>
        <taxon>Pentapetalae</taxon>
        <taxon>rosids</taxon>
        <taxon>fabids</taxon>
        <taxon>Fabales</taxon>
        <taxon>Fabaceae</taxon>
        <taxon>Papilionoideae</taxon>
        <taxon>50 kb inversion clade</taxon>
        <taxon>NPAAA clade</taxon>
        <taxon>Hologalegina</taxon>
        <taxon>IRL clade</taxon>
        <taxon>Trifolieae</taxon>
        <taxon>Medicago</taxon>
    </lineage>
</organism>
<dbReference type="EnsemblPlants" id="KEH41179">
    <property type="protein sequence ID" value="KEH41179"/>
    <property type="gene ID" value="MTR_1g046260"/>
</dbReference>
<reference evidence="1 3" key="2">
    <citation type="journal article" date="2014" name="BMC Genomics">
        <title>An improved genome release (version Mt4.0) for the model legume Medicago truncatula.</title>
        <authorList>
            <person name="Tang H."/>
            <person name="Krishnakumar V."/>
            <person name="Bidwell S."/>
            <person name="Rosen B."/>
            <person name="Chan A."/>
            <person name="Zhou S."/>
            <person name="Gentzbittel L."/>
            <person name="Childs K.L."/>
            <person name="Yandell M."/>
            <person name="Gundlach H."/>
            <person name="Mayer K.F."/>
            <person name="Schwartz D.C."/>
            <person name="Town C.D."/>
        </authorList>
    </citation>
    <scope>GENOME REANNOTATION</scope>
    <source>
        <strain evidence="1">A17</strain>
        <strain evidence="2 3">cv. Jemalong A17</strain>
    </source>
</reference>
<dbReference type="PANTHER" id="PTHR33116:SF78">
    <property type="entry name" value="OS12G0587133 PROTEIN"/>
    <property type="match status" value="1"/>
</dbReference>
<evidence type="ECO:0000313" key="2">
    <source>
        <dbReference type="EnsemblPlants" id="KEH41179"/>
    </source>
</evidence>
<dbReference type="PANTHER" id="PTHR33116">
    <property type="entry name" value="REVERSE TRANSCRIPTASE ZINC-BINDING DOMAIN-CONTAINING PROTEIN-RELATED-RELATED"/>
    <property type="match status" value="1"/>
</dbReference>
<gene>
    <name evidence="1" type="ordered locus">MTR_1g046260</name>
</gene>
<dbReference type="EMBL" id="CM001217">
    <property type="protein sequence ID" value="KEH41179.1"/>
    <property type="molecule type" value="Genomic_DNA"/>
</dbReference>
<reference evidence="2" key="3">
    <citation type="submission" date="2015-04" db="UniProtKB">
        <authorList>
            <consortium name="EnsemblPlants"/>
        </authorList>
    </citation>
    <scope>IDENTIFICATION</scope>
    <source>
        <strain evidence="2">cv. Jemalong A17</strain>
    </source>
</reference>
<evidence type="ECO:0000313" key="3">
    <source>
        <dbReference type="Proteomes" id="UP000002051"/>
    </source>
</evidence>
<protein>
    <submittedName>
        <fullName evidence="1 2">Uncharacterized protein</fullName>
    </submittedName>
</protein>